<evidence type="ECO:0000313" key="1">
    <source>
        <dbReference type="EMBL" id="PKU76344.1"/>
    </source>
</evidence>
<evidence type="ECO:0000313" key="2">
    <source>
        <dbReference type="Proteomes" id="UP000233837"/>
    </source>
</evidence>
<name>A0A2I0WL02_9ASPA</name>
<accession>A0A2I0WL02</accession>
<sequence length="299" mass="34059">MNPLDKVSVKRVIQAWHKAAGIMLWSLNTTHVELMRHVQVQEEQVDPASSWLRGKYENMISTFKSRLAQIEEVIHGMEVQVDWMEVRMDGIEEEDSTIHGALKDMISHLEDTMRDKMAKMHEGFLSLVQETKALETLMDDEVVEVAANGINDMNISSNGMNKEEKGLDRANSDMMKNTGIKDWMRSSDGVKKIKKWRGRVNKVWMAREMIKDGTIEVFPTYVVHDKKMERKGSSFIKNKKGRGSGVPLAKEVESLGPFIDFHWFKFDRGRKTEDAKSVKVIENGVMFGSIGGNTSPLVN</sequence>
<dbReference type="Proteomes" id="UP000233837">
    <property type="component" value="Unassembled WGS sequence"/>
</dbReference>
<keyword evidence="2" id="KW-1185">Reference proteome</keyword>
<gene>
    <name evidence="1" type="ORF">MA16_Dca022775</name>
</gene>
<proteinExistence type="predicted"/>
<organism evidence="1 2">
    <name type="scientific">Dendrobium catenatum</name>
    <dbReference type="NCBI Taxonomy" id="906689"/>
    <lineage>
        <taxon>Eukaryota</taxon>
        <taxon>Viridiplantae</taxon>
        <taxon>Streptophyta</taxon>
        <taxon>Embryophyta</taxon>
        <taxon>Tracheophyta</taxon>
        <taxon>Spermatophyta</taxon>
        <taxon>Magnoliopsida</taxon>
        <taxon>Liliopsida</taxon>
        <taxon>Asparagales</taxon>
        <taxon>Orchidaceae</taxon>
        <taxon>Epidendroideae</taxon>
        <taxon>Malaxideae</taxon>
        <taxon>Dendrobiinae</taxon>
        <taxon>Dendrobium</taxon>
    </lineage>
</organism>
<reference evidence="1 2" key="2">
    <citation type="journal article" date="2017" name="Nature">
        <title>The Apostasia genome and the evolution of orchids.</title>
        <authorList>
            <person name="Zhang G.Q."/>
            <person name="Liu K.W."/>
            <person name="Li Z."/>
            <person name="Lohaus R."/>
            <person name="Hsiao Y.Y."/>
            <person name="Niu S.C."/>
            <person name="Wang J.Y."/>
            <person name="Lin Y.C."/>
            <person name="Xu Q."/>
            <person name="Chen L.J."/>
            <person name="Yoshida K."/>
            <person name="Fujiwara S."/>
            <person name="Wang Z.W."/>
            <person name="Zhang Y.Q."/>
            <person name="Mitsuda N."/>
            <person name="Wang M."/>
            <person name="Liu G.H."/>
            <person name="Pecoraro L."/>
            <person name="Huang H.X."/>
            <person name="Xiao X.J."/>
            <person name="Lin M."/>
            <person name="Wu X.Y."/>
            <person name="Wu W.L."/>
            <person name="Chen Y.Y."/>
            <person name="Chang S.B."/>
            <person name="Sakamoto S."/>
            <person name="Ohme-Takagi M."/>
            <person name="Yagi M."/>
            <person name="Zeng S.J."/>
            <person name="Shen C.Y."/>
            <person name="Yeh C.M."/>
            <person name="Luo Y.B."/>
            <person name="Tsai W.C."/>
            <person name="Van de Peer Y."/>
            <person name="Liu Z.J."/>
        </authorList>
    </citation>
    <scope>NUCLEOTIDE SEQUENCE [LARGE SCALE GENOMIC DNA]</scope>
    <source>
        <tissue evidence="1">The whole plant</tissue>
    </source>
</reference>
<protein>
    <submittedName>
        <fullName evidence="1">Uncharacterized protein</fullName>
    </submittedName>
</protein>
<reference evidence="1 2" key="1">
    <citation type="journal article" date="2016" name="Sci. Rep.">
        <title>The Dendrobium catenatum Lindl. genome sequence provides insights into polysaccharide synthase, floral development and adaptive evolution.</title>
        <authorList>
            <person name="Zhang G.Q."/>
            <person name="Xu Q."/>
            <person name="Bian C."/>
            <person name="Tsai W.C."/>
            <person name="Yeh C.M."/>
            <person name="Liu K.W."/>
            <person name="Yoshida K."/>
            <person name="Zhang L.S."/>
            <person name="Chang S.B."/>
            <person name="Chen F."/>
            <person name="Shi Y."/>
            <person name="Su Y.Y."/>
            <person name="Zhang Y.Q."/>
            <person name="Chen L.J."/>
            <person name="Yin Y."/>
            <person name="Lin M."/>
            <person name="Huang H."/>
            <person name="Deng H."/>
            <person name="Wang Z.W."/>
            <person name="Zhu S.L."/>
            <person name="Zhao X."/>
            <person name="Deng C."/>
            <person name="Niu S.C."/>
            <person name="Huang J."/>
            <person name="Wang M."/>
            <person name="Liu G.H."/>
            <person name="Yang H.J."/>
            <person name="Xiao X.J."/>
            <person name="Hsiao Y.Y."/>
            <person name="Wu W.L."/>
            <person name="Chen Y.Y."/>
            <person name="Mitsuda N."/>
            <person name="Ohme-Takagi M."/>
            <person name="Luo Y.B."/>
            <person name="Van de Peer Y."/>
            <person name="Liu Z.J."/>
        </authorList>
    </citation>
    <scope>NUCLEOTIDE SEQUENCE [LARGE SCALE GENOMIC DNA]</scope>
    <source>
        <tissue evidence="1">The whole plant</tissue>
    </source>
</reference>
<dbReference type="AlphaFoldDB" id="A0A2I0WL02"/>
<dbReference type="EMBL" id="KZ502538">
    <property type="protein sequence ID" value="PKU76344.1"/>
    <property type="molecule type" value="Genomic_DNA"/>
</dbReference>